<accession>A0ABQ3T6C8</accession>
<dbReference type="EMBL" id="BNED01000005">
    <property type="protein sequence ID" value="GHI75948.1"/>
    <property type="molecule type" value="Genomic_DNA"/>
</dbReference>
<evidence type="ECO:0000313" key="1">
    <source>
        <dbReference type="EMBL" id="GHI75948.1"/>
    </source>
</evidence>
<dbReference type="RefSeq" id="WP_033224085.1">
    <property type="nucleotide sequence ID" value="NZ_BAAATO010000011.1"/>
</dbReference>
<keyword evidence="2" id="KW-1185">Reference proteome</keyword>
<sequence>MTAHSRMTCDGVSPDTAEALRAAMQRLFAGKPQRTDGRLTKENLWREAQVSRATMNRARPILAEWDARIAEQGKTTSGEARRDEEISKLRKKLAAKTRTCALLEKQLRAAATAIAALHHDNCALREEIGRQQGTNIVGLDGRRTRLDNNSHA</sequence>
<dbReference type="Proteomes" id="UP000608522">
    <property type="component" value="Unassembled WGS sequence"/>
</dbReference>
<evidence type="ECO:0008006" key="3">
    <source>
        <dbReference type="Google" id="ProtNLM"/>
    </source>
</evidence>
<evidence type="ECO:0000313" key="2">
    <source>
        <dbReference type="Proteomes" id="UP000608522"/>
    </source>
</evidence>
<gene>
    <name evidence="1" type="ORF">Sspor_15090</name>
</gene>
<proteinExistence type="predicted"/>
<organism evidence="1 2">
    <name type="scientific">Streptomyces spororaveus</name>
    <dbReference type="NCBI Taxonomy" id="284039"/>
    <lineage>
        <taxon>Bacteria</taxon>
        <taxon>Bacillati</taxon>
        <taxon>Actinomycetota</taxon>
        <taxon>Actinomycetes</taxon>
        <taxon>Kitasatosporales</taxon>
        <taxon>Streptomycetaceae</taxon>
        <taxon>Streptomyces</taxon>
    </lineage>
</organism>
<comment type="caution">
    <text evidence="1">The sequence shown here is derived from an EMBL/GenBank/DDBJ whole genome shotgun (WGS) entry which is preliminary data.</text>
</comment>
<reference evidence="2" key="1">
    <citation type="submission" date="2023-07" db="EMBL/GenBank/DDBJ databases">
        <title>Whole genome shotgun sequence of Streptomyces spororaveus NBRC 15456.</title>
        <authorList>
            <person name="Komaki H."/>
            <person name="Tamura T."/>
        </authorList>
    </citation>
    <scope>NUCLEOTIDE SEQUENCE [LARGE SCALE GENOMIC DNA]</scope>
    <source>
        <strain evidence="2">NBRC 15456</strain>
    </source>
</reference>
<protein>
    <recommendedName>
        <fullName evidence="3">Transposase</fullName>
    </recommendedName>
</protein>
<name>A0ABQ3T6C8_9ACTN</name>